<dbReference type="Proteomes" id="UP000706926">
    <property type="component" value="Unassembled WGS sequence"/>
</dbReference>
<reference evidence="2 3" key="1">
    <citation type="submission" date="2021-03" db="EMBL/GenBank/DDBJ databases">
        <title>Genomic Encyclopedia of Type Strains, Phase IV (KMG-IV): sequencing the most valuable type-strain genomes for metagenomic binning, comparative biology and taxonomic classification.</title>
        <authorList>
            <person name="Goeker M."/>
        </authorList>
    </citation>
    <scope>NUCLEOTIDE SEQUENCE [LARGE SCALE GENOMIC DNA]</scope>
    <source>
        <strain evidence="2 3">DSM 15596</strain>
    </source>
</reference>
<gene>
    <name evidence="2" type="ORF">J2Z18_005235</name>
</gene>
<accession>A0ABS4FIM8</accession>
<name>A0ABS4FIM8_9BACL</name>
<sequence>MSYNQELTLRDKEMDLSPSRQHAEPGPEYIAARDHL</sequence>
<organism evidence="2 3">
    <name type="scientific">Paenibacillus lactis</name>
    <dbReference type="NCBI Taxonomy" id="228574"/>
    <lineage>
        <taxon>Bacteria</taxon>
        <taxon>Bacillati</taxon>
        <taxon>Bacillota</taxon>
        <taxon>Bacilli</taxon>
        <taxon>Bacillales</taxon>
        <taxon>Paenibacillaceae</taxon>
        <taxon>Paenibacillus</taxon>
    </lineage>
</organism>
<proteinExistence type="predicted"/>
<evidence type="ECO:0000313" key="3">
    <source>
        <dbReference type="Proteomes" id="UP000706926"/>
    </source>
</evidence>
<feature type="compositionally biased region" description="Basic and acidic residues" evidence="1">
    <location>
        <begin position="8"/>
        <end position="36"/>
    </location>
</feature>
<comment type="caution">
    <text evidence="2">The sequence shown here is derived from an EMBL/GenBank/DDBJ whole genome shotgun (WGS) entry which is preliminary data.</text>
</comment>
<evidence type="ECO:0000256" key="1">
    <source>
        <dbReference type="SAM" id="MobiDB-lite"/>
    </source>
</evidence>
<evidence type="ECO:0000313" key="2">
    <source>
        <dbReference type="EMBL" id="MBP1896121.1"/>
    </source>
</evidence>
<dbReference type="EMBL" id="JAGGKI010000020">
    <property type="protein sequence ID" value="MBP1896121.1"/>
    <property type="molecule type" value="Genomic_DNA"/>
</dbReference>
<feature type="region of interest" description="Disordered" evidence="1">
    <location>
        <begin position="1"/>
        <end position="36"/>
    </location>
</feature>
<keyword evidence="3" id="KW-1185">Reference proteome</keyword>
<protein>
    <submittedName>
        <fullName evidence="2">Uncharacterized protein</fullName>
    </submittedName>
</protein>